<sequence length="137" mass="14438">MRAVVAQHRGDLCADQPDDGVAALVRAEAGQLLDQPGGGLGAGHRGPARGPDQAAQPRRDVTAGPQHRQVETDRQQHRVGTGQGRVEQRDALLGGERRGARPGQALQVGLGQRAGHPGRRRPRSPPEGQSIPSLRTA</sequence>
<keyword evidence="3" id="KW-1185">Reference proteome</keyword>
<reference evidence="2 3" key="1">
    <citation type="submission" date="2021-01" db="EMBL/GenBank/DDBJ databases">
        <title>Whole genome shotgun sequence of Actinoplanes couchii NBRC 106145.</title>
        <authorList>
            <person name="Komaki H."/>
            <person name="Tamura T."/>
        </authorList>
    </citation>
    <scope>NUCLEOTIDE SEQUENCE [LARGE SCALE GENOMIC DNA]</scope>
    <source>
        <strain evidence="2 3">NBRC 106145</strain>
    </source>
</reference>
<name>A0ABQ3XEB2_9ACTN</name>
<accession>A0ABQ3XEB2</accession>
<feature type="region of interest" description="Disordered" evidence="1">
    <location>
        <begin position="33"/>
        <end position="137"/>
    </location>
</feature>
<protein>
    <submittedName>
        <fullName evidence="2">Uncharacterized protein</fullName>
    </submittedName>
</protein>
<proteinExistence type="predicted"/>
<feature type="compositionally biased region" description="Basic and acidic residues" evidence="1">
    <location>
        <begin position="86"/>
        <end position="99"/>
    </location>
</feature>
<gene>
    <name evidence="2" type="ORF">Aco03nite_052480</name>
</gene>
<evidence type="ECO:0000256" key="1">
    <source>
        <dbReference type="SAM" id="MobiDB-lite"/>
    </source>
</evidence>
<dbReference type="Proteomes" id="UP000612282">
    <property type="component" value="Unassembled WGS sequence"/>
</dbReference>
<comment type="caution">
    <text evidence="2">The sequence shown here is derived from an EMBL/GenBank/DDBJ whole genome shotgun (WGS) entry which is preliminary data.</text>
</comment>
<evidence type="ECO:0000313" key="2">
    <source>
        <dbReference type="EMBL" id="GID56844.1"/>
    </source>
</evidence>
<dbReference type="EMBL" id="BOMG01000064">
    <property type="protein sequence ID" value="GID56844.1"/>
    <property type="molecule type" value="Genomic_DNA"/>
</dbReference>
<organism evidence="2 3">
    <name type="scientific">Actinoplanes couchii</name>
    <dbReference type="NCBI Taxonomy" id="403638"/>
    <lineage>
        <taxon>Bacteria</taxon>
        <taxon>Bacillati</taxon>
        <taxon>Actinomycetota</taxon>
        <taxon>Actinomycetes</taxon>
        <taxon>Micromonosporales</taxon>
        <taxon>Micromonosporaceae</taxon>
        <taxon>Actinoplanes</taxon>
    </lineage>
</organism>
<evidence type="ECO:0000313" key="3">
    <source>
        <dbReference type="Proteomes" id="UP000612282"/>
    </source>
</evidence>